<dbReference type="PANTHER" id="PTHR24291:SF50">
    <property type="entry name" value="BIFUNCTIONAL ALBAFLAVENONE MONOOXYGENASE_TERPENE SYNTHASE"/>
    <property type="match status" value="1"/>
</dbReference>
<dbReference type="SUPFAM" id="SSF48264">
    <property type="entry name" value="Cytochrome P450"/>
    <property type="match status" value="1"/>
</dbReference>
<evidence type="ECO:0000256" key="4">
    <source>
        <dbReference type="ARBA" id="ARBA00023002"/>
    </source>
</evidence>
<dbReference type="InterPro" id="IPR050196">
    <property type="entry name" value="Cytochrome_P450_Monoox"/>
</dbReference>
<evidence type="ECO:0000256" key="3">
    <source>
        <dbReference type="ARBA" id="ARBA00022723"/>
    </source>
</evidence>
<dbReference type="PRINTS" id="PR00463">
    <property type="entry name" value="EP450I"/>
</dbReference>
<keyword evidence="6" id="KW-0503">Monooxygenase</keyword>
<name>A0ABW2XX55_9ACTN</name>
<dbReference type="InterPro" id="IPR002401">
    <property type="entry name" value="Cyt_P450_E_grp-I"/>
</dbReference>
<dbReference type="RefSeq" id="WP_378325544.1">
    <property type="nucleotide sequence ID" value="NZ_JBHTGP010000024.1"/>
</dbReference>
<keyword evidence="2" id="KW-0349">Heme</keyword>
<dbReference type="Proteomes" id="UP001597063">
    <property type="component" value="Unassembled WGS sequence"/>
</dbReference>
<keyword evidence="4" id="KW-0560">Oxidoreductase</keyword>
<evidence type="ECO:0000256" key="6">
    <source>
        <dbReference type="ARBA" id="ARBA00023033"/>
    </source>
</evidence>
<keyword evidence="3" id="KW-0479">Metal-binding</keyword>
<evidence type="ECO:0000256" key="7">
    <source>
        <dbReference type="SAM" id="MobiDB-lite"/>
    </source>
</evidence>
<dbReference type="EMBL" id="JBHTGP010000024">
    <property type="protein sequence ID" value="MFD0690902.1"/>
    <property type="molecule type" value="Genomic_DNA"/>
</dbReference>
<gene>
    <name evidence="8" type="ORF">ACFQZM_40875</name>
</gene>
<dbReference type="InterPro" id="IPR001128">
    <property type="entry name" value="Cyt_P450"/>
</dbReference>
<sequence>MKASNQPVDNPIEDPHTGSAYMPSHSSGHPQIPGPSALDDGAEAVAAAGGLHNYQLQLHAEYGSVVRFPLPGAGAAVSIADPVLLEATAKINKRPEKLFEFLAPLQEAGNLQTIPADEHGPWRRVMLSVLAGRPSHEAHFAQFAALTTELADRWAGQDGPISLQKDLSELSLHMICQYALGGGLESAGSAGRVVSAFETVLTEFMSQEGPGKDRADEALAYLRATVDKVLAAHRERDTAEQADRSDLIAALLAAGESPARIRDTVLMTMLAAHHTTGVAISWTLYLLAKHPDAAARVAKELDDVLGDRAVPEYGDLKRLTYLDMVLREAMRLYPPGPYGAREATEDLVLGDYTVPAGTTIFYPFWAVHMNPEYWPDPQVFDPERFTPEASAKRPRLAYIPFGIGPRSCEGAVLATVEAELVLASLLKRFRLELPAGQTVTPIERFVLWAAEDIHVTLTPRDPANSPRT</sequence>
<evidence type="ECO:0000256" key="2">
    <source>
        <dbReference type="ARBA" id="ARBA00022617"/>
    </source>
</evidence>
<organism evidence="8 9">
    <name type="scientific">Actinomadura fibrosa</name>
    <dbReference type="NCBI Taxonomy" id="111802"/>
    <lineage>
        <taxon>Bacteria</taxon>
        <taxon>Bacillati</taxon>
        <taxon>Actinomycetota</taxon>
        <taxon>Actinomycetes</taxon>
        <taxon>Streptosporangiales</taxon>
        <taxon>Thermomonosporaceae</taxon>
        <taxon>Actinomadura</taxon>
    </lineage>
</organism>
<evidence type="ECO:0000313" key="8">
    <source>
        <dbReference type="EMBL" id="MFD0690902.1"/>
    </source>
</evidence>
<evidence type="ECO:0000313" key="9">
    <source>
        <dbReference type="Proteomes" id="UP001597063"/>
    </source>
</evidence>
<comment type="caution">
    <text evidence="8">The sequence shown here is derived from an EMBL/GenBank/DDBJ whole genome shotgun (WGS) entry which is preliminary data.</text>
</comment>
<protein>
    <submittedName>
        <fullName evidence="8">Cytochrome P450</fullName>
    </submittedName>
</protein>
<evidence type="ECO:0000256" key="1">
    <source>
        <dbReference type="ARBA" id="ARBA00010617"/>
    </source>
</evidence>
<accession>A0ABW2XX55</accession>
<keyword evidence="5" id="KW-0408">Iron</keyword>
<evidence type="ECO:0000256" key="5">
    <source>
        <dbReference type="ARBA" id="ARBA00023004"/>
    </source>
</evidence>
<keyword evidence="9" id="KW-1185">Reference proteome</keyword>
<feature type="region of interest" description="Disordered" evidence="7">
    <location>
        <begin position="1"/>
        <end position="39"/>
    </location>
</feature>
<dbReference type="PANTHER" id="PTHR24291">
    <property type="entry name" value="CYTOCHROME P450 FAMILY 4"/>
    <property type="match status" value="1"/>
</dbReference>
<comment type="similarity">
    <text evidence="1">Belongs to the cytochrome P450 family.</text>
</comment>
<dbReference type="Pfam" id="PF00067">
    <property type="entry name" value="p450"/>
    <property type="match status" value="1"/>
</dbReference>
<proteinExistence type="inferred from homology"/>
<dbReference type="PRINTS" id="PR00385">
    <property type="entry name" value="P450"/>
</dbReference>
<dbReference type="Gene3D" id="1.10.630.10">
    <property type="entry name" value="Cytochrome P450"/>
    <property type="match status" value="1"/>
</dbReference>
<reference evidence="9" key="1">
    <citation type="journal article" date="2019" name="Int. J. Syst. Evol. Microbiol.">
        <title>The Global Catalogue of Microorganisms (GCM) 10K type strain sequencing project: providing services to taxonomists for standard genome sequencing and annotation.</title>
        <authorList>
            <consortium name="The Broad Institute Genomics Platform"/>
            <consortium name="The Broad Institute Genome Sequencing Center for Infectious Disease"/>
            <person name="Wu L."/>
            <person name="Ma J."/>
        </authorList>
    </citation>
    <scope>NUCLEOTIDE SEQUENCE [LARGE SCALE GENOMIC DNA]</scope>
    <source>
        <strain evidence="9">JCM 9371</strain>
    </source>
</reference>
<dbReference type="InterPro" id="IPR036396">
    <property type="entry name" value="Cyt_P450_sf"/>
</dbReference>